<evidence type="ECO:0000313" key="4">
    <source>
        <dbReference type="Proteomes" id="UP000325030"/>
    </source>
</evidence>
<dbReference type="Gene3D" id="3.30.1780.10">
    <property type="entry name" value="ornithine cyclodeaminase, domain 1"/>
    <property type="match status" value="1"/>
</dbReference>
<dbReference type="EMBL" id="AP018929">
    <property type="protein sequence ID" value="BBG23938.1"/>
    <property type="molecule type" value="Genomic_DNA"/>
</dbReference>
<accession>A0A510E2G9</accession>
<accession>A0A510DVD5</accession>
<dbReference type="RefSeq" id="WP_149528465.1">
    <property type="nucleotide sequence ID" value="NZ_AP018929.1"/>
</dbReference>
<dbReference type="OrthoDB" id="21421at2157"/>
<keyword evidence="3" id="KW-1185">Reference proteome</keyword>
<organism evidence="2 4">
    <name type="scientific">Sulfuracidifex tepidarius</name>
    <dbReference type="NCBI Taxonomy" id="1294262"/>
    <lineage>
        <taxon>Archaea</taxon>
        <taxon>Thermoproteota</taxon>
        <taxon>Thermoprotei</taxon>
        <taxon>Sulfolobales</taxon>
        <taxon>Sulfolobaceae</taxon>
        <taxon>Sulfuracidifex</taxon>
    </lineage>
</organism>
<dbReference type="GO" id="GO:0005737">
    <property type="term" value="C:cytoplasm"/>
    <property type="evidence" value="ECO:0007669"/>
    <property type="project" value="TreeGrafter"/>
</dbReference>
<dbReference type="GeneID" id="41717556"/>
<dbReference type="PANTHER" id="PTHR13812">
    <property type="entry name" value="KETIMINE REDUCTASE MU-CRYSTALLIN"/>
    <property type="match status" value="1"/>
</dbReference>
<dbReference type="Proteomes" id="UP000322983">
    <property type="component" value="Chromosome"/>
</dbReference>
<dbReference type="InterPro" id="IPR023401">
    <property type="entry name" value="ODC_N"/>
</dbReference>
<dbReference type="PANTHER" id="PTHR13812:SF19">
    <property type="entry name" value="KETIMINE REDUCTASE MU-CRYSTALLIN"/>
    <property type="match status" value="1"/>
</dbReference>
<dbReference type="AlphaFoldDB" id="A0A510E2G9"/>
<name>A0A510E2G9_9CREN</name>
<dbReference type="Proteomes" id="UP000325030">
    <property type="component" value="Chromosome"/>
</dbReference>
<dbReference type="KEGG" id="step:IC006_1236"/>
<dbReference type="STRING" id="1294262.GCA_001316085_01195"/>
<evidence type="ECO:0000313" key="1">
    <source>
        <dbReference type="EMBL" id="BBG23938.1"/>
    </source>
</evidence>
<dbReference type="InterPro" id="IPR036291">
    <property type="entry name" value="NAD(P)-bd_dom_sf"/>
</dbReference>
<dbReference type="PIRSF" id="PIRSF001439">
    <property type="entry name" value="CryM"/>
    <property type="match status" value="1"/>
</dbReference>
<reference evidence="4" key="1">
    <citation type="submission" date="2018-09" db="EMBL/GenBank/DDBJ databases">
        <title>Complete Genome Sequencing of Sulfolobus sp. JCM 16834.</title>
        <authorList>
            <person name="Kato S."/>
            <person name="Itoh T."/>
            <person name="Ohkuma M."/>
        </authorList>
    </citation>
    <scope>NUCLEOTIDE SEQUENCE [LARGE SCALE GENOMIC DNA]</scope>
    <source>
        <strain evidence="4">IC-007</strain>
    </source>
</reference>
<dbReference type="Pfam" id="PF02423">
    <property type="entry name" value="OCD_Mu_crystall"/>
    <property type="match status" value="1"/>
</dbReference>
<dbReference type="Gene3D" id="3.40.50.720">
    <property type="entry name" value="NAD(P)-binding Rossmann-like Domain"/>
    <property type="match status" value="1"/>
</dbReference>
<dbReference type="SUPFAM" id="SSF51735">
    <property type="entry name" value="NAD(P)-binding Rossmann-fold domains"/>
    <property type="match status" value="1"/>
</dbReference>
<dbReference type="EMBL" id="AP018930">
    <property type="protein sequence ID" value="BBG26693.1"/>
    <property type="molecule type" value="Genomic_DNA"/>
</dbReference>
<protein>
    <submittedName>
        <fullName evidence="2">Alanine dehydrogenase</fullName>
    </submittedName>
</protein>
<evidence type="ECO:0000313" key="2">
    <source>
        <dbReference type="EMBL" id="BBG26693.1"/>
    </source>
</evidence>
<sequence>MNVLVLSKDDLLKVADSSTLVESAKEAFSSFSTGKITQPERQVFTVNGNWWGSMIGFNQHSFGTKIVNVINENKEKGKASVNGIAVLFSSESGEAECIAEGSTLTALRTAAASVLSTWIALGRRYFNSLGVIGAGEEAYYHVRVARDFFSIGDIMITARSSHVKVAKELGLISTDLKTLLSSSEVIYSTTSSREPVVLGRFLKPEFHVSSIGAHTPDSRELDDEVISKARTVIVDSKEATSKESGDIIVPGRLGLLNDKLIEIGEVISKGIKVERPSVFKTVGIASQDLMAMSYLCKKAEKEGIGKEVSI</sequence>
<reference evidence="2 3" key="2">
    <citation type="journal article" date="2020" name="Int. J. Syst. Evol. Microbiol.">
        <title>Sulfuracidifex tepidarius gen. nov., sp. nov. and transfer of Sulfolobus metallicus Huber and Stetter 1992 to the genus Sulfuracidifex as Sulfuracidifex metallicus comb. nov.</title>
        <authorList>
            <person name="Itoh T."/>
            <person name="Miura T."/>
            <person name="Sakai H.D."/>
            <person name="Kato S."/>
            <person name="Ohkuma M."/>
            <person name="Takashina T."/>
        </authorList>
    </citation>
    <scope>NUCLEOTIDE SEQUENCE</scope>
    <source>
        <strain evidence="1 3">IC-006</strain>
        <strain evidence="2">IC-007</strain>
    </source>
</reference>
<evidence type="ECO:0000313" key="3">
    <source>
        <dbReference type="Proteomes" id="UP000322983"/>
    </source>
</evidence>
<proteinExistence type="predicted"/>
<dbReference type="InterPro" id="IPR003462">
    <property type="entry name" value="ODC_Mu_crystall"/>
</dbReference>
<gene>
    <name evidence="1" type="ORF">IC006_1236</name>
    <name evidence="2" type="ORF">IC007_1211</name>
</gene>